<keyword evidence="3" id="KW-0479">Metal-binding</keyword>
<keyword evidence="4 14" id="KW-0223">Dioxygenase</keyword>
<evidence type="ECO:0000256" key="6">
    <source>
        <dbReference type="ARBA" id="ARBA00023004"/>
    </source>
</evidence>
<dbReference type="InterPro" id="IPR042098">
    <property type="entry name" value="TauD-like_sf"/>
</dbReference>
<feature type="region of interest" description="Disordered" evidence="12">
    <location>
        <begin position="291"/>
        <end position="333"/>
    </location>
</feature>
<evidence type="ECO:0000256" key="11">
    <source>
        <dbReference type="ARBA" id="ARBA00078517"/>
    </source>
</evidence>
<dbReference type="GO" id="GO:0016706">
    <property type="term" value="F:2-oxoglutarate-dependent dioxygenase activity"/>
    <property type="evidence" value="ECO:0007669"/>
    <property type="project" value="TreeGrafter"/>
</dbReference>
<evidence type="ECO:0000256" key="5">
    <source>
        <dbReference type="ARBA" id="ARBA00023002"/>
    </source>
</evidence>
<dbReference type="InterPro" id="IPR003819">
    <property type="entry name" value="TauD/TfdA-like"/>
</dbReference>
<dbReference type="Pfam" id="PF02668">
    <property type="entry name" value="TauD"/>
    <property type="match status" value="1"/>
</dbReference>
<keyword evidence="15" id="KW-1185">Reference proteome</keyword>
<dbReference type="GO" id="GO:0005737">
    <property type="term" value="C:cytoplasm"/>
    <property type="evidence" value="ECO:0007669"/>
    <property type="project" value="TreeGrafter"/>
</dbReference>
<proteinExistence type="inferred from homology"/>
<keyword evidence="6" id="KW-0408">Iron</keyword>
<evidence type="ECO:0000256" key="1">
    <source>
        <dbReference type="ARBA" id="ARBA00001954"/>
    </source>
</evidence>
<dbReference type="KEGG" id="prz:GZH47_09285"/>
<keyword evidence="5" id="KW-0560">Oxidoreductase</keyword>
<accession>A0A6C0NXV5</accession>
<dbReference type="Gene3D" id="3.60.130.10">
    <property type="entry name" value="Clavaminate synthase-like"/>
    <property type="match status" value="1"/>
</dbReference>
<protein>
    <recommendedName>
        <fullName evidence="10">Alpha-ketoglutarate-dependent sulfate ester dioxygenase</fullName>
        <ecNumber evidence="9">1.14.11.77</ecNumber>
    </recommendedName>
    <alternativeName>
        <fullName evidence="11">Type II alkyl sulfatase</fullName>
    </alternativeName>
</protein>
<name>A0A6C0NXV5_9BACL</name>
<reference evidence="14 15" key="1">
    <citation type="submission" date="2020-02" db="EMBL/GenBank/DDBJ databases">
        <title>Paenibacillus sp. nov., isolated from rhizosphere soil of tomato.</title>
        <authorList>
            <person name="Weon H.-Y."/>
            <person name="Lee S.A."/>
        </authorList>
    </citation>
    <scope>NUCLEOTIDE SEQUENCE [LARGE SCALE GENOMIC DNA]</scope>
    <source>
        <strain evidence="14 15">14171R-81</strain>
    </source>
</reference>
<evidence type="ECO:0000256" key="3">
    <source>
        <dbReference type="ARBA" id="ARBA00022723"/>
    </source>
</evidence>
<evidence type="ECO:0000256" key="10">
    <source>
        <dbReference type="ARBA" id="ARBA00067109"/>
    </source>
</evidence>
<comment type="catalytic activity">
    <reaction evidence="7">
        <text>a primary linear alkyl sulfate ester + 2-oxoglutarate + O2 = an aldehyde + sulfate + succinate + CO2 + H(+)</text>
        <dbReference type="Rhea" id="RHEA:65716"/>
        <dbReference type="ChEBI" id="CHEBI:15378"/>
        <dbReference type="ChEBI" id="CHEBI:15379"/>
        <dbReference type="ChEBI" id="CHEBI:16189"/>
        <dbReference type="ChEBI" id="CHEBI:16526"/>
        <dbReference type="ChEBI" id="CHEBI:16810"/>
        <dbReference type="ChEBI" id="CHEBI:17478"/>
        <dbReference type="ChEBI" id="CHEBI:30031"/>
        <dbReference type="ChEBI" id="CHEBI:157685"/>
        <dbReference type="EC" id="1.14.11.77"/>
    </reaction>
</comment>
<evidence type="ECO:0000256" key="8">
    <source>
        <dbReference type="ARBA" id="ARBA00051250"/>
    </source>
</evidence>
<dbReference type="SUPFAM" id="SSF51197">
    <property type="entry name" value="Clavaminate synthase-like"/>
    <property type="match status" value="1"/>
</dbReference>
<evidence type="ECO:0000256" key="9">
    <source>
        <dbReference type="ARBA" id="ARBA00066614"/>
    </source>
</evidence>
<dbReference type="PANTHER" id="PTHR30468:SF5">
    <property type="entry name" value="ALPHA-KETOGLUTARATE-DEPENDENT SULFATE ESTER DIOXYGENASE"/>
    <property type="match status" value="1"/>
</dbReference>
<dbReference type="InterPro" id="IPR051323">
    <property type="entry name" value="AtsK-like"/>
</dbReference>
<gene>
    <name evidence="14" type="ORF">GZH47_09285</name>
</gene>
<feature type="domain" description="TauD/TfdA-like" evidence="13">
    <location>
        <begin position="16"/>
        <end position="282"/>
    </location>
</feature>
<dbReference type="GO" id="GO:0046872">
    <property type="term" value="F:metal ion binding"/>
    <property type="evidence" value="ECO:0007669"/>
    <property type="project" value="UniProtKB-KW"/>
</dbReference>
<evidence type="ECO:0000313" key="14">
    <source>
        <dbReference type="EMBL" id="QHW31028.1"/>
    </source>
</evidence>
<evidence type="ECO:0000256" key="4">
    <source>
        <dbReference type="ARBA" id="ARBA00022964"/>
    </source>
</evidence>
<dbReference type="RefSeq" id="WP_162639837.1">
    <property type="nucleotide sequence ID" value="NZ_CP048286.1"/>
</dbReference>
<comment type="cofactor">
    <cofactor evidence="1">
        <name>Fe(2+)</name>
        <dbReference type="ChEBI" id="CHEBI:29033"/>
    </cofactor>
</comment>
<evidence type="ECO:0000256" key="2">
    <source>
        <dbReference type="ARBA" id="ARBA00005896"/>
    </source>
</evidence>
<dbReference type="EMBL" id="CP048286">
    <property type="protein sequence ID" value="QHW31028.1"/>
    <property type="molecule type" value="Genomic_DNA"/>
</dbReference>
<evidence type="ECO:0000259" key="13">
    <source>
        <dbReference type="Pfam" id="PF02668"/>
    </source>
</evidence>
<evidence type="ECO:0000256" key="12">
    <source>
        <dbReference type="SAM" id="MobiDB-lite"/>
    </source>
</evidence>
<dbReference type="PANTHER" id="PTHR30468">
    <property type="entry name" value="ALPHA-KETOGLUTARATE-DEPENDENT SULFONATE DIOXYGENASE"/>
    <property type="match status" value="1"/>
</dbReference>
<comment type="similarity">
    <text evidence="2">Belongs to the TfdA dioxygenase family.</text>
</comment>
<evidence type="ECO:0000256" key="7">
    <source>
        <dbReference type="ARBA" id="ARBA00050529"/>
    </source>
</evidence>
<dbReference type="EC" id="1.14.11.77" evidence="9"/>
<organism evidence="14 15">
    <name type="scientific">Paenibacillus rhizovicinus</name>
    <dbReference type="NCBI Taxonomy" id="2704463"/>
    <lineage>
        <taxon>Bacteria</taxon>
        <taxon>Bacillati</taxon>
        <taxon>Bacillota</taxon>
        <taxon>Bacilli</taxon>
        <taxon>Bacillales</taxon>
        <taxon>Paenibacillaceae</taxon>
        <taxon>Paenibacillus</taxon>
    </lineage>
</organism>
<dbReference type="Proteomes" id="UP000479114">
    <property type="component" value="Chromosome"/>
</dbReference>
<sequence>MSHVHNEAVAGKSFEVRRVSGRIGAEIRGVTLSSQLDGETVSFIREALLKHKVIFFRGQSQLDDEGQEAFAKLLGNPVAHPTVPIKQGTDYVLELNSQHGGRADSWHTDVTFVDAYPEASILRAVVVPEAGGDTVWANTAAAYDNLPEDLRKLVDGLWAVHSNEYDYAAYRNRASVSEEADRRYREVFVSTLYETEHPLVRVHPETGERTLVLGHFVRRILGLSSADSAQLFALLQRHITSLENTVRWRWEAGDVVIWDNRATQHYAVNDYGDQHRIVRRVTIDGDVPVGIDGRRSVTRKKTVNAPQPQQVAEQASGQASEPASESAQGQASA</sequence>
<comment type="catalytic activity">
    <reaction evidence="8">
        <text>2-ethylhexyl sulfate + 2-oxoglutarate + O2 = 2-ethylhexanal + sulfate + succinate + CO2 + H(+)</text>
        <dbReference type="Rhea" id="RHEA:47620"/>
        <dbReference type="ChEBI" id="CHEBI:15378"/>
        <dbReference type="ChEBI" id="CHEBI:15379"/>
        <dbReference type="ChEBI" id="CHEBI:16189"/>
        <dbReference type="ChEBI" id="CHEBI:16526"/>
        <dbReference type="ChEBI" id="CHEBI:16810"/>
        <dbReference type="ChEBI" id="CHEBI:30031"/>
        <dbReference type="ChEBI" id="CHEBI:87808"/>
        <dbReference type="ChEBI" id="CHEBI:87809"/>
        <dbReference type="EC" id="1.14.11.77"/>
    </reaction>
</comment>
<feature type="compositionally biased region" description="Polar residues" evidence="12">
    <location>
        <begin position="304"/>
        <end position="333"/>
    </location>
</feature>
<evidence type="ECO:0000313" key="15">
    <source>
        <dbReference type="Proteomes" id="UP000479114"/>
    </source>
</evidence>
<dbReference type="FunFam" id="3.60.130.10:FF:000002">
    <property type="entry name" value="Alpha-ketoglutarate-dependent taurine dioxygenase"/>
    <property type="match status" value="1"/>
</dbReference>
<dbReference type="AlphaFoldDB" id="A0A6C0NXV5"/>